<comment type="caution">
    <text evidence="1">The sequence shown here is derived from an EMBL/GenBank/DDBJ whole genome shotgun (WGS) entry which is preliminary data.</text>
</comment>
<dbReference type="Proteomes" id="UP001373496">
    <property type="component" value="Unassembled WGS sequence"/>
</dbReference>
<reference evidence="1 2" key="1">
    <citation type="submission" date="2024-03" db="EMBL/GenBank/DDBJ databases">
        <title>Draft genome sequence of Klenkia terrae.</title>
        <authorList>
            <person name="Duangmal K."/>
            <person name="Chantavorakit T."/>
        </authorList>
    </citation>
    <scope>NUCLEOTIDE SEQUENCE [LARGE SCALE GENOMIC DNA]</scope>
    <source>
        <strain evidence="1 2">JCM 17786</strain>
    </source>
</reference>
<protein>
    <recommendedName>
        <fullName evidence="3">Lipoprotein</fullName>
    </recommendedName>
</protein>
<evidence type="ECO:0008006" key="3">
    <source>
        <dbReference type="Google" id="ProtNLM"/>
    </source>
</evidence>
<sequence>MLAVLALAVAGCSEPEQPSTSLPTAVSTSAEPTLEALGPADFPVPPEAREQTEAGAMTMATYYLDLIDHTKNEVGTPALDAEPLRALSADCDVCGQIAASFENGQSLGYRYSGTELDEPDFGTLTVSGSSADVPFTVQQSALTVTGPDGAEVRSTPAVLLRGGMVFEWDSTRQAWVATQLNLVQDT</sequence>
<dbReference type="EMBL" id="JBAPLV010000011">
    <property type="protein sequence ID" value="MEI4279075.1"/>
    <property type="molecule type" value="Genomic_DNA"/>
</dbReference>
<evidence type="ECO:0000313" key="2">
    <source>
        <dbReference type="Proteomes" id="UP001373496"/>
    </source>
</evidence>
<gene>
    <name evidence="1" type="ORF">UXQ13_11430</name>
</gene>
<proteinExistence type="predicted"/>
<name>A0ABU8E8V6_9ACTN</name>
<evidence type="ECO:0000313" key="1">
    <source>
        <dbReference type="EMBL" id="MEI4279075.1"/>
    </source>
</evidence>
<dbReference type="RefSeq" id="WP_225235212.1">
    <property type="nucleotide sequence ID" value="NZ_JBAPLV010000011.1"/>
</dbReference>
<keyword evidence="2" id="KW-1185">Reference proteome</keyword>
<accession>A0ABU8E8V6</accession>
<organism evidence="1 2">
    <name type="scientific">Klenkia terrae</name>
    <dbReference type="NCBI Taxonomy" id="1052259"/>
    <lineage>
        <taxon>Bacteria</taxon>
        <taxon>Bacillati</taxon>
        <taxon>Actinomycetota</taxon>
        <taxon>Actinomycetes</taxon>
        <taxon>Geodermatophilales</taxon>
        <taxon>Geodermatophilaceae</taxon>
        <taxon>Klenkia</taxon>
    </lineage>
</organism>